<dbReference type="PANTHER" id="PTHR48078">
    <property type="entry name" value="THREONINE DEHYDRATASE, MITOCHONDRIAL-RELATED"/>
    <property type="match status" value="1"/>
</dbReference>
<proteinExistence type="predicted"/>
<dbReference type="GO" id="GO:0009097">
    <property type="term" value="P:isoleucine biosynthetic process"/>
    <property type="evidence" value="ECO:0007669"/>
    <property type="project" value="TreeGrafter"/>
</dbReference>
<dbReference type="GO" id="GO:0006565">
    <property type="term" value="P:L-serine catabolic process"/>
    <property type="evidence" value="ECO:0007669"/>
    <property type="project" value="TreeGrafter"/>
</dbReference>
<dbReference type="Proteomes" id="UP000254429">
    <property type="component" value="Unassembled WGS sequence"/>
</dbReference>
<keyword evidence="2" id="KW-0663">Pyridoxal phosphate</keyword>
<comment type="cofactor">
    <cofactor evidence="1">
        <name>pyridoxal 5'-phosphate</name>
        <dbReference type="ChEBI" id="CHEBI:597326"/>
    </cofactor>
</comment>
<keyword evidence="3 5" id="KW-0456">Lyase</keyword>
<dbReference type="GO" id="GO:0006567">
    <property type="term" value="P:L-threonine catabolic process"/>
    <property type="evidence" value="ECO:0007669"/>
    <property type="project" value="TreeGrafter"/>
</dbReference>
<sequence>MHITYDLPVAIDDIIEAKQRLAGRIYKTGMPRSNYFSERCKGEIFLKFENMQRTGSFKIRGAFNKLSSLTDAEKRKGVVACSAGNHAQGVSLSCAMLGIDGKVGDAKRCAKIQSSGNVRLLRRSRFCMVITSMTLSLK</sequence>
<dbReference type="PROSITE" id="PS00165">
    <property type="entry name" value="DEHYDRATASE_SER_THR"/>
    <property type="match status" value="1"/>
</dbReference>
<dbReference type="InterPro" id="IPR001926">
    <property type="entry name" value="TrpB-like_PALP"/>
</dbReference>
<dbReference type="GO" id="GO:0030170">
    <property type="term" value="F:pyridoxal phosphate binding"/>
    <property type="evidence" value="ECO:0007669"/>
    <property type="project" value="InterPro"/>
</dbReference>
<dbReference type="GO" id="GO:0004794">
    <property type="term" value="F:threonine deaminase activity"/>
    <property type="evidence" value="ECO:0007669"/>
    <property type="project" value="UniProtKB-EC"/>
</dbReference>
<dbReference type="InterPro" id="IPR000634">
    <property type="entry name" value="Ser/Thr_deHydtase_PyrdxlP-BS"/>
</dbReference>
<dbReference type="Gene3D" id="3.40.50.1100">
    <property type="match status" value="2"/>
</dbReference>
<dbReference type="GO" id="GO:0003941">
    <property type="term" value="F:L-serine ammonia-lyase activity"/>
    <property type="evidence" value="ECO:0007669"/>
    <property type="project" value="TreeGrafter"/>
</dbReference>
<dbReference type="Pfam" id="PF00291">
    <property type="entry name" value="PALP"/>
    <property type="match status" value="1"/>
</dbReference>
<evidence type="ECO:0000256" key="2">
    <source>
        <dbReference type="ARBA" id="ARBA00022898"/>
    </source>
</evidence>
<protein>
    <submittedName>
        <fullName evidence="5">Catabolic threonine dehydratase</fullName>
        <ecNumber evidence="5">4.3.1.19</ecNumber>
    </submittedName>
</protein>
<evidence type="ECO:0000256" key="1">
    <source>
        <dbReference type="ARBA" id="ARBA00001933"/>
    </source>
</evidence>
<dbReference type="InterPro" id="IPR050147">
    <property type="entry name" value="Ser/Thr_Dehydratase"/>
</dbReference>
<dbReference type="SUPFAM" id="SSF53686">
    <property type="entry name" value="Tryptophan synthase beta subunit-like PLP-dependent enzymes"/>
    <property type="match status" value="1"/>
</dbReference>
<dbReference type="EC" id="4.3.1.19" evidence="5"/>
<evidence type="ECO:0000259" key="4">
    <source>
        <dbReference type="Pfam" id="PF00291"/>
    </source>
</evidence>
<name>A0A377DL30_ECOLX</name>
<gene>
    <name evidence="5" type="primary">tdcB_1</name>
    <name evidence="5" type="ORF">NCTC8500_00579</name>
</gene>
<dbReference type="AlphaFoldDB" id="A0A377DL30"/>
<organism evidence="5 6">
    <name type="scientific">Escherichia coli</name>
    <dbReference type="NCBI Taxonomy" id="562"/>
    <lineage>
        <taxon>Bacteria</taxon>
        <taxon>Pseudomonadati</taxon>
        <taxon>Pseudomonadota</taxon>
        <taxon>Gammaproteobacteria</taxon>
        <taxon>Enterobacterales</taxon>
        <taxon>Enterobacteriaceae</taxon>
        <taxon>Escherichia</taxon>
    </lineage>
</organism>
<dbReference type="EMBL" id="UGFG01000001">
    <property type="protein sequence ID" value="STM36868.1"/>
    <property type="molecule type" value="Genomic_DNA"/>
</dbReference>
<dbReference type="InterPro" id="IPR036052">
    <property type="entry name" value="TrpB-like_PALP_sf"/>
</dbReference>
<evidence type="ECO:0000313" key="6">
    <source>
        <dbReference type="Proteomes" id="UP000254429"/>
    </source>
</evidence>
<accession>A0A377DL30</accession>
<feature type="domain" description="Tryptophan synthase beta chain-like PALP" evidence="4">
    <location>
        <begin position="25"/>
        <end position="104"/>
    </location>
</feature>
<evidence type="ECO:0000256" key="3">
    <source>
        <dbReference type="ARBA" id="ARBA00023239"/>
    </source>
</evidence>
<reference evidence="5 6" key="1">
    <citation type="submission" date="2018-06" db="EMBL/GenBank/DDBJ databases">
        <authorList>
            <consortium name="Pathogen Informatics"/>
            <person name="Doyle S."/>
        </authorList>
    </citation>
    <scope>NUCLEOTIDE SEQUENCE [LARGE SCALE GENOMIC DNA]</scope>
    <source>
        <strain evidence="5 6">NCTC8500</strain>
    </source>
</reference>
<evidence type="ECO:0000313" key="5">
    <source>
        <dbReference type="EMBL" id="STM36868.1"/>
    </source>
</evidence>
<dbReference type="PANTHER" id="PTHR48078:SF6">
    <property type="entry name" value="L-THREONINE DEHYDRATASE CATABOLIC TDCB"/>
    <property type="match status" value="1"/>
</dbReference>